<feature type="transmembrane region" description="Helical" evidence="6">
    <location>
        <begin position="213"/>
        <end position="231"/>
    </location>
</feature>
<evidence type="ECO:0008006" key="9">
    <source>
        <dbReference type="Google" id="ProtNLM"/>
    </source>
</evidence>
<reference evidence="7 8" key="1">
    <citation type="submission" date="2019-01" db="EMBL/GenBank/DDBJ databases">
        <title>Sequencing of cultivated peanut Arachis hypogaea provides insights into genome evolution and oil improvement.</title>
        <authorList>
            <person name="Chen X."/>
        </authorList>
    </citation>
    <scope>NUCLEOTIDE SEQUENCE [LARGE SCALE GENOMIC DNA]</scope>
    <source>
        <strain evidence="8">cv. Fuhuasheng</strain>
        <tissue evidence="7">Leaves</tissue>
    </source>
</reference>
<feature type="transmembrane region" description="Helical" evidence="6">
    <location>
        <begin position="313"/>
        <end position="336"/>
    </location>
</feature>
<comment type="subcellular location">
    <subcellularLocation>
        <location evidence="1">Membrane</location>
        <topology evidence="1">Multi-pass membrane protein</topology>
    </subcellularLocation>
</comment>
<evidence type="ECO:0000256" key="3">
    <source>
        <dbReference type="ARBA" id="ARBA00022989"/>
    </source>
</evidence>
<feature type="transmembrane region" description="Helical" evidence="6">
    <location>
        <begin position="107"/>
        <end position="126"/>
    </location>
</feature>
<feature type="compositionally biased region" description="Polar residues" evidence="5">
    <location>
        <begin position="1"/>
        <end position="13"/>
    </location>
</feature>
<evidence type="ECO:0000313" key="7">
    <source>
        <dbReference type="EMBL" id="RYQ81437.1"/>
    </source>
</evidence>
<evidence type="ECO:0000256" key="4">
    <source>
        <dbReference type="ARBA" id="ARBA00023136"/>
    </source>
</evidence>
<name>A0A444WVF4_ARAHY</name>
<dbReference type="PANTHER" id="PTHR30249">
    <property type="entry name" value="PUTATIVE SEROTONIN TRANSPORTER"/>
    <property type="match status" value="1"/>
</dbReference>
<comment type="caution">
    <text evidence="7">The sequence shown here is derived from an EMBL/GenBank/DDBJ whole genome shotgun (WGS) entry which is preliminary data.</text>
</comment>
<keyword evidence="2 6" id="KW-0812">Transmembrane</keyword>
<feature type="transmembrane region" description="Helical" evidence="6">
    <location>
        <begin position="368"/>
        <end position="385"/>
    </location>
</feature>
<gene>
    <name evidence="7" type="ORF">Ahy_Scaffold1g107365</name>
</gene>
<accession>A0A444WVF4</accession>
<evidence type="ECO:0000256" key="6">
    <source>
        <dbReference type="SAM" id="Phobius"/>
    </source>
</evidence>
<dbReference type="Proteomes" id="UP000289738">
    <property type="component" value="Unassembled WGS sequence"/>
</dbReference>
<dbReference type="Gramene" id="arahy.Tifrunner.gnm2.ann2.Ah15g018300.1">
    <property type="protein sequence ID" value="arahy.Tifrunner.gnm2.ann2.Ah15g018300.1-CDS"/>
    <property type="gene ID" value="arahy.Tifrunner.gnm2.ann2.Ah15g018300"/>
</dbReference>
<feature type="region of interest" description="Disordered" evidence="5">
    <location>
        <begin position="1"/>
        <end position="25"/>
    </location>
</feature>
<evidence type="ECO:0000256" key="5">
    <source>
        <dbReference type="SAM" id="MobiDB-lite"/>
    </source>
</evidence>
<evidence type="ECO:0000256" key="1">
    <source>
        <dbReference type="ARBA" id="ARBA00004141"/>
    </source>
</evidence>
<dbReference type="Gramene" id="arahy.Tifrunner.gnm2.ann2.Ah05g018300.1">
    <property type="protein sequence ID" value="arahy.Tifrunner.gnm2.ann2.Ah05g018300.1-CDS"/>
    <property type="gene ID" value="arahy.Tifrunner.gnm2.ann2.Ah05g018300"/>
</dbReference>
<feature type="transmembrane region" description="Helical" evidence="6">
    <location>
        <begin position="428"/>
        <end position="447"/>
    </location>
</feature>
<sequence>MGTPENTQRQQLLPKQAEPPTGSSTSSPLIRTLGLHVLRLLNWVVPLVLFLGVDFCFKKVFQAASFEFPSALFVMFCIFAVLMVLDYVNPFAALAFLNFFDPGVMFINRWLPLFYVPYLVVLPISVREIPASSAIKICCIIVGGWLATLSVSGFTAIAVRKAVKTEMIDPEPMEKPPSFSSIELWSWIAVFLVSFIMALLFPTALGTGARTCFLFYLASTVVGYIVGSGLPSKVKMIFHPVIFSLIFPNLVAYAFGLLSKQGYDAALGFYLTESSSDPGAGDILLEFLGPVILSFAFSMFKQRTLMKRHAAEIFTSVIVSTLFSLYSTAIVGRLVALDPSLTVSILPRCITVALALNIVSLFEGANLALTAAVVVATGLIGANFVQSALNILRLHDPIARGIAAASSSHGLATAALSAEEPEALPFSAIAYALTGIFGSLFCTIPAARQSLLAIAGSGWNS</sequence>
<dbReference type="OrthoDB" id="2502820at2759"/>
<feature type="transmembrane region" description="Helical" evidence="6">
    <location>
        <begin position="343"/>
        <end position="362"/>
    </location>
</feature>
<dbReference type="PANTHER" id="PTHR30249:SF0">
    <property type="entry name" value="PLASTIDAL GLYCOLATE_GLYCERATE TRANSLOCATOR 1, CHLOROPLASTIC"/>
    <property type="match status" value="1"/>
</dbReference>
<dbReference type="GO" id="GO:0016020">
    <property type="term" value="C:membrane"/>
    <property type="evidence" value="ECO:0007669"/>
    <property type="project" value="UniProtKB-SubCell"/>
</dbReference>
<evidence type="ECO:0000313" key="8">
    <source>
        <dbReference type="Proteomes" id="UP000289738"/>
    </source>
</evidence>
<dbReference type="AlphaFoldDB" id="A0A444WVF4"/>
<feature type="transmembrane region" description="Helical" evidence="6">
    <location>
        <begin position="69"/>
        <end position="87"/>
    </location>
</feature>
<keyword evidence="4 6" id="KW-0472">Membrane</keyword>
<keyword evidence="8" id="KW-1185">Reference proteome</keyword>
<evidence type="ECO:0000256" key="2">
    <source>
        <dbReference type="ARBA" id="ARBA00022692"/>
    </source>
</evidence>
<dbReference type="EMBL" id="SDMP01000021">
    <property type="protein sequence ID" value="RYQ81437.1"/>
    <property type="molecule type" value="Genomic_DNA"/>
</dbReference>
<protein>
    <recommendedName>
        <fullName evidence="9">Plastidal glycolate/glycerate translocator 1</fullName>
    </recommendedName>
</protein>
<dbReference type="InterPro" id="IPR007300">
    <property type="entry name" value="CidB/LrgB"/>
</dbReference>
<feature type="transmembrane region" description="Helical" evidence="6">
    <location>
        <begin position="138"/>
        <end position="159"/>
    </location>
</feature>
<proteinExistence type="predicted"/>
<dbReference type="Pfam" id="PF04172">
    <property type="entry name" value="LrgB"/>
    <property type="match status" value="1"/>
</dbReference>
<feature type="transmembrane region" description="Helical" evidence="6">
    <location>
        <begin position="40"/>
        <end position="57"/>
    </location>
</feature>
<keyword evidence="3 6" id="KW-1133">Transmembrane helix</keyword>
<organism evidence="7 8">
    <name type="scientific">Arachis hypogaea</name>
    <name type="common">Peanut</name>
    <dbReference type="NCBI Taxonomy" id="3818"/>
    <lineage>
        <taxon>Eukaryota</taxon>
        <taxon>Viridiplantae</taxon>
        <taxon>Streptophyta</taxon>
        <taxon>Embryophyta</taxon>
        <taxon>Tracheophyta</taxon>
        <taxon>Spermatophyta</taxon>
        <taxon>Magnoliopsida</taxon>
        <taxon>eudicotyledons</taxon>
        <taxon>Gunneridae</taxon>
        <taxon>Pentapetalae</taxon>
        <taxon>rosids</taxon>
        <taxon>fabids</taxon>
        <taxon>Fabales</taxon>
        <taxon>Fabaceae</taxon>
        <taxon>Papilionoideae</taxon>
        <taxon>50 kb inversion clade</taxon>
        <taxon>dalbergioids sensu lato</taxon>
        <taxon>Dalbergieae</taxon>
        <taxon>Pterocarpus clade</taxon>
        <taxon>Arachis</taxon>
    </lineage>
</organism>
<feature type="transmembrane region" description="Helical" evidence="6">
    <location>
        <begin position="237"/>
        <end position="258"/>
    </location>
</feature>
<dbReference type="STRING" id="3818.A0A444WVF4"/>
<feature type="transmembrane region" description="Helical" evidence="6">
    <location>
        <begin position="179"/>
        <end position="201"/>
    </location>
</feature>